<feature type="transmembrane region" description="Helical" evidence="1">
    <location>
        <begin position="184"/>
        <end position="212"/>
    </location>
</feature>
<dbReference type="RefSeq" id="WP_050642411.1">
    <property type="nucleotide sequence ID" value="NZ_CABKUE010000009.1"/>
</dbReference>
<dbReference type="InterPro" id="IPR014194">
    <property type="entry name" value="Spore_III_AE"/>
</dbReference>
<reference evidence="2 3" key="1">
    <citation type="submission" date="2015-09" db="EMBL/GenBank/DDBJ databases">
        <authorList>
            <consortium name="Pathogen Informatics"/>
        </authorList>
    </citation>
    <scope>NUCLEOTIDE SEQUENCE [LARGE SCALE GENOMIC DNA]</scope>
    <source>
        <strain evidence="2 3">2789STDY5834876</strain>
    </source>
</reference>
<feature type="transmembrane region" description="Helical" evidence="1">
    <location>
        <begin position="114"/>
        <end position="131"/>
    </location>
</feature>
<dbReference type="AlphaFoldDB" id="A0A174AN84"/>
<feature type="transmembrane region" description="Helical" evidence="1">
    <location>
        <begin position="372"/>
        <end position="393"/>
    </location>
</feature>
<keyword evidence="1" id="KW-0472">Membrane</keyword>
<evidence type="ECO:0000256" key="1">
    <source>
        <dbReference type="SAM" id="Phobius"/>
    </source>
</evidence>
<feature type="transmembrane region" description="Helical" evidence="1">
    <location>
        <begin position="320"/>
        <end position="351"/>
    </location>
</feature>
<sequence length="396" mass="43126">MKRGQRIWLGALGFLISVLLCGLAGAGKGCMTVYAAEDTVDYDAVESGAESKLFSEFDFSEIDNSLQKIFPEEKMDFKSLVTSLIEGDGKNAGELIMEFISDQFAYEFRYNRQNLAYMLLIAVIAAIFTNFSNAFQNRQVSEISFYVLYILLITMCLNAFRIAMSGIEGHLETLLDFMRVLCPSYFLAVAIASGSSSSLIFYNIVLFLIYVVEVLILRFLLPVINIYIMVQVLNYLAGEEYLSQFAELLSKMVTWILKTLVTCVIGINVIQGMLAPAIDALKRSALTKTAEAIPGIGNAIGGVTDVVLGTAVLIKNGIGMAGAAVMIAICAIPIVQMALMTLMYKLTAALVQPVSDKRITGCISSVSQGYELLMKVVFSTGLLFLLTIAVVTASTS</sequence>
<dbReference type="EMBL" id="CYZU01000005">
    <property type="protein sequence ID" value="CUN89379.1"/>
    <property type="molecule type" value="Genomic_DNA"/>
</dbReference>
<evidence type="ECO:0000313" key="2">
    <source>
        <dbReference type="EMBL" id="CUN89379.1"/>
    </source>
</evidence>
<feature type="transmembrane region" description="Helical" evidence="1">
    <location>
        <begin position="295"/>
        <end position="314"/>
    </location>
</feature>
<gene>
    <name evidence="2" type="primary">spoIIIAE</name>
    <name evidence="2" type="ORF">ERS852491_00752</name>
</gene>
<feature type="transmembrane region" description="Helical" evidence="1">
    <location>
        <begin position="252"/>
        <end position="274"/>
    </location>
</feature>
<dbReference type="STRING" id="39482.ERS852491_00752"/>
<keyword evidence="1" id="KW-1133">Transmembrane helix</keyword>
<evidence type="ECO:0000313" key="3">
    <source>
        <dbReference type="Proteomes" id="UP000095544"/>
    </source>
</evidence>
<proteinExistence type="predicted"/>
<accession>A0A174AN84</accession>
<name>A0A174AN84_9FIRM</name>
<organism evidence="2 3">
    <name type="scientific">Faecalicatena contorta</name>
    <dbReference type="NCBI Taxonomy" id="39482"/>
    <lineage>
        <taxon>Bacteria</taxon>
        <taxon>Bacillati</taxon>
        <taxon>Bacillota</taxon>
        <taxon>Clostridia</taxon>
        <taxon>Lachnospirales</taxon>
        <taxon>Lachnospiraceae</taxon>
        <taxon>Faecalicatena</taxon>
    </lineage>
</organism>
<feature type="transmembrane region" description="Helical" evidence="1">
    <location>
        <begin position="219"/>
        <end position="237"/>
    </location>
</feature>
<feature type="transmembrane region" description="Helical" evidence="1">
    <location>
        <begin position="143"/>
        <end position="164"/>
    </location>
</feature>
<dbReference type="OrthoDB" id="1706761at2"/>
<keyword evidence="1" id="KW-0812">Transmembrane</keyword>
<dbReference type="Pfam" id="PF09546">
    <property type="entry name" value="Spore_III_AE"/>
    <property type="match status" value="1"/>
</dbReference>
<dbReference type="Proteomes" id="UP000095544">
    <property type="component" value="Unassembled WGS sequence"/>
</dbReference>
<protein>
    <submittedName>
        <fullName evidence="2">Stage III sporulation protein AE</fullName>
    </submittedName>
</protein>